<evidence type="ECO:0000256" key="6">
    <source>
        <dbReference type="ARBA" id="ARBA00023170"/>
    </source>
</evidence>
<evidence type="ECO:0000313" key="11">
    <source>
        <dbReference type="RefSeq" id="XP_017026948.1"/>
    </source>
</evidence>
<keyword evidence="7" id="KW-0325">Glycoprotein</keyword>
<name>A0A6P4IX86_DROKI</name>
<dbReference type="Proteomes" id="UP001652661">
    <property type="component" value="Chromosome 2R"/>
</dbReference>
<keyword evidence="5 8" id="KW-0472">Membrane</keyword>
<feature type="chain" id="PRO_5028094600" evidence="9">
    <location>
        <begin position="17"/>
        <end position="588"/>
    </location>
</feature>
<evidence type="ECO:0000256" key="2">
    <source>
        <dbReference type="ARBA" id="ARBA00022475"/>
    </source>
</evidence>
<keyword evidence="2" id="KW-1003">Cell membrane</keyword>
<organism evidence="10 11">
    <name type="scientific">Drosophila kikkawai</name>
    <name type="common">Fruit fly</name>
    <dbReference type="NCBI Taxonomy" id="30033"/>
    <lineage>
        <taxon>Eukaryota</taxon>
        <taxon>Metazoa</taxon>
        <taxon>Ecdysozoa</taxon>
        <taxon>Arthropoda</taxon>
        <taxon>Hexapoda</taxon>
        <taxon>Insecta</taxon>
        <taxon>Pterygota</taxon>
        <taxon>Neoptera</taxon>
        <taxon>Endopterygota</taxon>
        <taxon>Diptera</taxon>
        <taxon>Brachycera</taxon>
        <taxon>Muscomorpha</taxon>
        <taxon>Ephydroidea</taxon>
        <taxon>Drosophilidae</taxon>
        <taxon>Drosophila</taxon>
        <taxon>Sophophora</taxon>
    </lineage>
</organism>
<evidence type="ECO:0000256" key="1">
    <source>
        <dbReference type="ARBA" id="ARBA00004651"/>
    </source>
</evidence>
<proteinExistence type="predicted"/>
<feature type="signal peptide" evidence="9">
    <location>
        <begin position="1"/>
        <end position="16"/>
    </location>
</feature>
<dbReference type="SUPFAM" id="SSF53850">
    <property type="entry name" value="Periplasmic binding protein-like II"/>
    <property type="match status" value="1"/>
</dbReference>
<evidence type="ECO:0000256" key="8">
    <source>
        <dbReference type="SAM" id="Phobius"/>
    </source>
</evidence>
<evidence type="ECO:0000256" key="3">
    <source>
        <dbReference type="ARBA" id="ARBA00022692"/>
    </source>
</evidence>
<dbReference type="Gene3D" id="1.10.287.70">
    <property type="match status" value="1"/>
</dbReference>
<keyword evidence="3 8" id="KW-0812">Transmembrane</keyword>
<dbReference type="InterPro" id="IPR052192">
    <property type="entry name" value="Insect_Ionotropic_Sensory_Rcpt"/>
</dbReference>
<feature type="transmembrane region" description="Helical" evidence="8">
    <location>
        <begin position="361"/>
        <end position="380"/>
    </location>
</feature>
<gene>
    <name evidence="11" type="primary">LOC108077919</name>
</gene>
<feature type="transmembrane region" description="Helical" evidence="8">
    <location>
        <begin position="559"/>
        <end position="580"/>
    </location>
</feature>
<keyword evidence="6" id="KW-0675">Receptor</keyword>
<dbReference type="AlphaFoldDB" id="A0A6P4IX86"/>
<keyword evidence="10" id="KW-1185">Reference proteome</keyword>
<dbReference type="OrthoDB" id="7852744at2759"/>
<reference evidence="11" key="2">
    <citation type="submission" date="2025-08" db="UniProtKB">
        <authorList>
            <consortium name="RefSeq"/>
        </authorList>
    </citation>
    <scope>IDENTIFICATION</scope>
    <source>
        <strain evidence="11">14028-0561.14</strain>
        <tissue evidence="11">Whole fly</tissue>
    </source>
</reference>
<dbReference type="GO" id="GO:0005886">
    <property type="term" value="C:plasma membrane"/>
    <property type="evidence" value="ECO:0007669"/>
    <property type="project" value="UniProtKB-SubCell"/>
</dbReference>
<keyword evidence="4 8" id="KW-1133">Transmembrane helix</keyword>
<evidence type="ECO:0000313" key="10">
    <source>
        <dbReference type="Proteomes" id="UP001652661"/>
    </source>
</evidence>
<dbReference type="PANTHER" id="PTHR42643:SF41">
    <property type="entry name" value="IONOTROPIC RECEPTOR 20A-RELATED"/>
    <property type="match status" value="1"/>
</dbReference>
<keyword evidence="9" id="KW-0732">Signal</keyword>
<evidence type="ECO:0000256" key="4">
    <source>
        <dbReference type="ARBA" id="ARBA00022989"/>
    </source>
</evidence>
<comment type="subcellular location">
    <subcellularLocation>
        <location evidence="1">Cell membrane</location>
        <topology evidence="1">Multi-pass membrane protein</topology>
    </subcellularLocation>
</comment>
<protein>
    <submittedName>
        <fullName evidence="11">Uncharacterized protein</fullName>
    </submittedName>
</protein>
<dbReference type="PANTHER" id="PTHR42643">
    <property type="entry name" value="IONOTROPIC RECEPTOR 20A-RELATED"/>
    <property type="match status" value="1"/>
</dbReference>
<evidence type="ECO:0000256" key="5">
    <source>
        <dbReference type="ARBA" id="ARBA00023136"/>
    </source>
</evidence>
<evidence type="ECO:0000256" key="9">
    <source>
        <dbReference type="SAM" id="SignalP"/>
    </source>
</evidence>
<accession>A0A6P4IX86</accession>
<dbReference type="RefSeq" id="XP_017026948.1">
    <property type="nucleotide sequence ID" value="XM_017171459.1"/>
</dbReference>
<reference evidence="10" key="1">
    <citation type="submission" date="2025-05" db="UniProtKB">
        <authorList>
            <consortium name="RefSeq"/>
        </authorList>
    </citation>
    <scope>NUCLEOTIDE SEQUENCE [LARGE SCALE GENOMIC DNA]</scope>
    <source>
        <strain evidence="10">14028-0561.14</strain>
    </source>
</reference>
<feature type="transmembrane region" description="Helical" evidence="8">
    <location>
        <begin position="302"/>
        <end position="320"/>
    </location>
</feature>
<sequence>MTPLVILLLCLGQAGAQFPEISAESDSDLEEALLSLILKLRQDEFFDNLLIYGRDCIFHQLTKSLGVSTVLVTLGSTNFDWAFSSLTLILCCDDEAEDGENQRTFMKTQRNRRLIYIEENMEPEKVCNGYFEDEAYNVAIVKEDFGRSNIIYTCRLFQKPNFEQVSLREAKPIYIENFRNMQGSHIRAMRELMPPRTMAYEDKKTGKKKLIGYVANLFTNFAQRLNATLELYIIQENSNGREILLNVRAGILDMGMMLETYVHPKSLDTASYPYIHAPYCVMLQVPAKLPYNLVYGKILDPPVLGILFVLFCILSVLLIYSRKKSWQDLSLANVLLNDVSLRGLLGQSFPFPSNASKHLRLIFIILCFASVMLTTMYAAYLQSYFTNPPSEPTIRSFQDFTKFNKKLAISRFELDELRMTNNSRFKDINEKDLVVIEDSNEFIRIRDSLNQSYSYLVTGDHWSTCEEQQKMFKEPVFYLSNDLCLSHLIPIAIPVRRFLPYRHLFDEHIMSQNEFGLVGYWRAHSFLDMVRLGIRPLVSEDLRQTKTNDKSLILKDVSWVLELYLAAMVFSICCFILEVLSARERFSR</sequence>
<evidence type="ECO:0000256" key="7">
    <source>
        <dbReference type="ARBA" id="ARBA00023180"/>
    </source>
</evidence>
<dbReference type="GeneID" id="108077919"/>